<proteinExistence type="predicted"/>
<reference evidence="3" key="1">
    <citation type="submission" date="2021-06" db="EMBL/GenBank/DDBJ databases">
        <authorList>
            <person name="Kallberg Y."/>
            <person name="Tangrot J."/>
            <person name="Rosling A."/>
        </authorList>
    </citation>
    <scope>NUCLEOTIDE SEQUENCE</scope>
    <source>
        <strain evidence="3">IA702</strain>
    </source>
</reference>
<keyword evidence="1" id="KW-1133">Transmembrane helix</keyword>
<keyword evidence="1" id="KW-0472">Membrane</keyword>
<dbReference type="AlphaFoldDB" id="A0A9N8W446"/>
<evidence type="ECO:0000256" key="2">
    <source>
        <dbReference type="SAM" id="SignalP"/>
    </source>
</evidence>
<dbReference type="EMBL" id="CAJVPJ010000080">
    <property type="protein sequence ID" value="CAG8473587.1"/>
    <property type="molecule type" value="Genomic_DNA"/>
</dbReference>
<gene>
    <name evidence="3" type="ORF">POCULU_LOCUS1165</name>
</gene>
<name>A0A9N8W446_9GLOM</name>
<dbReference type="OrthoDB" id="2433628at2759"/>
<feature type="signal peptide" evidence="2">
    <location>
        <begin position="1"/>
        <end position="23"/>
    </location>
</feature>
<evidence type="ECO:0000313" key="4">
    <source>
        <dbReference type="Proteomes" id="UP000789572"/>
    </source>
</evidence>
<keyword evidence="1" id="KW-0812">Transmembrane</keyword>
<comment type="caution">
    <text evidence="3">The sequence shown here is derived from an EMBL/GenBank/DDBJ whole genome shotgun (WGS) entry which is preliminary data.</text>
</comment>
<evidence type="ECO:0000313" key="3">
    <source>
        <dbReference type="EMBL" id="CAG8473587.1"/>
    </source>
</evidence>
<keyword evidence="4" id="KW-1185">Reference proteome</keyword>
<feature type="transmembrane region" description="Helical" evidence="1">
    <location>
        <begin position="130"/>
        <end position="153"/>
    </location>
</feature>
<organism evidence="3 4">
    <name type="scientific">Paraglomus occultum</name>
    <dbReference type="NCBI Taxonomy" id="144539"/>
    <lineage>
        <taxon>Eukaryota</taxon>
        <taxon>Fungi</taxon>
        <taxon>Fungi incertae sedis</taxon>
        <taxon>Mucoromycota</taxon>
        <taxon>Glomeromycotina</taxon>
        <taxon>Glomeromycetes</taxon>
        <taxon>Paraglomerales</taxon>
        <taxon>Paraglomeraceae</taxon>
        <taxon>Paraglomus</taxon>
    </lineage>
</organism>
<dbReference type="Proteomes" id="UP000789572">
    <property type="component" value="Unassembled WGS sequence"/>
</dbReference>
<accession>A0A9N8W446</accession>
<keyword evidence="2" id="KW-0732">Signal</keyword>
<evidence type="ECO:0000256" key="1">
    <source>
        <dbReference type="SAM" id="Phobius"/>
    </source>
</evidence>
<protein>
    <submittedName>
        <fullName evidence="3">8585_t:CDS:1</fullName>
    </submittedName>
</protein>
<sequence length="332" mass="35756">MARLFTITSLLFLFLCTIPLVTAQSSSCSGPQNACKKVNDSLVPCDGYFSPPPSYALNGTYGVRPGLAACQCNIDYYNTLTACVECYSNGNNDISVDPLSIYKYDCQAYGYAFSDNSQTSTKSKSNNTRKVAICVAVGLVVIIIVAVVSWRVYKKKRNKKRAQTVAHDIATEGSNGNSGAANGTNMAQTNVNAAAFIVPPDPIGTPPPPYSIQKQTAVPPTQRQPAFRLAPSVYDPYLANGPRYSTVDSLNGIEGSAYSPHNSWNVPSVYSSDSQVPLGMPAYSPHDSLRSWNGTSGYSTSNYQMPTHGMPVYTTSDPNSMLGAPTREYPQQ</sequence>
<feature type="chain" id="PRO_5040402970" evidence="2">
    <location>
        <begin position="24"/>
        <end position="332"/>
    </location>
</feature>